<comment type="catalytic activity">
    <reaction evidence="8">
        <text>O-phospho-L-tyrosyl-[protein] + H2O = L-tyrosyl-[protein] + phosphate</text>
        <dbReference type="Rhea" id="RHEA:10684"/>
        <dbReference type="Rhea" id="RHEA-COMP:10136"/>
        <dbReference type="Rhea" id="RHEA-COMP:20101"/>
        <dbReference type="ChEBI" id="CHEBI:15377"/>
        <dbReference type="ChEBI" id="CHEBI:43474"/>
        <dbReference type="ChEBI" id="CHEBI:46858"/>
        <dbReference type="ChEBI" id="CHEBI:61978"/>
        <dbReference type="EC" id="3.1.3.48"/>
    </reaction>
</comment>
<evidence type="ECO:0000256" key="2">
    <source>
        <dbReference type="ARBA" id="ARBA00009580"/>
    </source>
</evidence>
<dbReference type="SUPFAM" id="SSF49265">
    <property type="entry name" value="Fibronectin type III"/>
    <property type="match status" value="3"/>
</dbReference>
<evidence type="ECO:0000259" key="12">
    <source>
        <dbReference type="PROSITE" id="PS50853"/>
    </source>
</evidence>
<feature type="domain" description="Tyrosine specific protein phosphatases" evidence="11">
    <location>
        <begin position="1793"/>
        <end position="1863"/>
    </location>
</feature>
<dbReference type="SMART" id="SM00194">
    <property type="entry name" value="PTPc"/>
    <property type="match status" value="2"/>
</dbReference>
<dbReference type="GO" id="GO:0016020">
    <property type="term" value="C:membrane"/>
    <property type="evidence" value="ECO:0007669"/>
    <property type="project" value="UniProtKB-SubCell"/>
</dbReference>
<dbReference type="PROSITE" id="PS50055">
    <property type="entry name" value="TYR_PHOSPHATASE_PTP"/>
    <property type="match status" value="2"/>
</dbReference>
<gene>
    <name evidence="13" type="ORF">ACAOBT_LOCUS11864</name>
</gene>
<feature type="signal peptide" evidence="9">
    <location>
        <begin position="1"/>
        <end position="21"/>
    </location>
</feature>
<comment type="similarity">
    <text evidence="2">Belongs to the protein-tyrosine phosphatase family.</text>
</comment>
<keyword evidence="7" id="KW-0472">Membrane</keyword>
<feature type="domain" description="Tyrosine-protein phosphatase" evidence="10">
    <location>
        <begin position="1352"/>
        <end position="1583"/>
    </location>
</feature>
<evidence type="ECO:0000259" key="11">
    <source>
        <dbReference type="PROSITE" id="PS50056"/>
    </source>
</evidence>
<comment type="caution">
    <text evidence="13">The sequence shown here is derived from an EMBL/GenBank/DDBJ whole genome shotgun (WGS) entry which is preliminary data.</text>
</comment>
<evidence type="ECO:0000313" key="13">
    <source>
        <dbReference type="EMBL" id="CAH1975945.1"/>
    </source>
</evidence>
<feature type="domain" description="Tyrosine-protein phosphatase" evidence="10">
    <location>
        <begin position="1610"/>
        <end position="1872"/>
    </location>
</feature>
<feature type="domain" description="Tyrosine specific protein phosphatases" evidence="11">
    <location>
        <begin position="1500"/>
        <end position="1574"/>
    </location>
</feature>
<keyword evidence="5" id="KW-0378">Hydrolase</keyword>
<evidence type="ECO:0000259" key="10">
    <source>
        <dbReference type="PROSITE" id="PS50055"/>
    </source>
</evidence>
<dbReference type="SUPFAM" id="SSF52799">
    <property type="entry name" value="(Phosphotyrosine protein) phosphatases II"/>
    <property type="match status" value="2"/>
</dbReference>
<feature type="domain" description="Fibronectin type-III" evidence="12">
    <location>
        <begin position="701"/>
        <end position="805"/>
    </location>
</feature>
<dbReference type="InterPro" id="IPR000242">
    <property type="entry name" value="PTP_cat"/>
</dbReference>
<evidence type="ECO:0000256" key="4">
    <source>
        <dbReference type="ARBA" id="ARBA00022729"/>
    </source>
</evidence>
<comment type="subcellular location">
    <subcellularLocation>
        <location evidence="1">Membrane</location>
        <topology evidence="1">Single-pass membrane protein</topology>
    </subcellularLocation>
</comment>
<dbReference type="CDD" id="cd00047">
    <property type="entry name" value="PTPc"/>
    <property type="match status" value="1"/>
</dbReference>
<dbReference type="InterPro" id="IPR050348">
    <property type="entry name" value="Protein-Tyr_Phosphatase"/>
</dbReference>
<feature type="chain" id="PRO_5040486055" description="protein-tyrosine-phosphatase" evidence="9">
    <location>
        <begin position="22"/>
        <end position="1883"/>
    </location>
</feature>
<dbReference type="GO" id="GO:0004725">
    <property type="term" value="F:protein tyrosine phosphatase activity"/>
    <property type="evidence" value="ECO:0007669"/>
    <property type="project" value="UniProtKB-EC"/>
</dbReference>
<keyword evidence="4 9" id="KW-0732">Signal</keyword>
<organism evidence="13 14">
    <name type="scientific">Acanthoscelides obtectus</name>
    <name type="common">Bean weevil</name>
    <name type="synonym">Bruchus obtectus</name>
    <dbReference type="NCBI Taxonomy" id="200917"/>
    <lineage>
        <taxon>Eukaryota</taxon>
        <taxon>Metazoa</taxon>
        <taxon>Ecdysozoa</taxon>
        <taxon>Arthropoda</taxon>
        <taxon>Hexapoda</taxon>
        <taxon>Insecta</taxon>
        <taxon>Pterygota</taxon>
        <taxon>Neoptera</taxon>
        <taxon>Endopterygota</taxon>
        <taxon>Coleoptera</taxon>
        <taxon>Polyphaga</taxon>
        <taxon>Cucujiformia</taxon>
        <taxon>Chrysomeloidea</taxon>
        <taxon>Chrysomelidae</taxon>
        <taxon>Bruchinae</taxon>
        <taxon>Bruchini</taxon>
        <taxon>Acanthoscelides</taxon>
    </lineage>
</organism>
<evidence type="ECO:0000256" key="1">
    <source>
        <dbReference type="ARBA" id="ARBA00004167"/>
    </source>
</evidence>
<dbReference type="InterPro" id="IPR029021">
    <property type="entry name" value="Prot-tyrosine_phosphatase-like"/>
</dbReference>
<dbReference type="FunFam" id="3.90.190.10:FF:000102">
    <property type="entry name" value="Receptor-type tyrosine-protein phosphatase"/>
    <property type="match status" value="2"/>
</dbReference>
<dbReference type="OrthoDB" id="6108687at2759"/>
<dbReference type="GO" id="GO:0008045">
    <property type="term" value="P:motor neuron axon guidance"/>
    <property type="evidence" value="ECO:0007669"/>
    <property type="project" value="TreeGrafter"/>
</dbReference>
<evidence type="ECO:0000256" key="6">
    <source>
        <dbReference type="ARBA" id="ARBA00022912"/>
    </source>
</evidence>
<dbReference type="InterPro" id="IPR013783">
    <property type="entry name" value="Ig-like_fold"/>
</dbReference>
<dbReference type="Pfam" id="PF00102">
    <property type="entry name" value="Y_phosphatase"/>
    <property type="match status" value="2"/>
</dbReference>
<keyword evidence="14" id="KW-1185">Reference proteome</keyword>
<keyword evidence="6" id="KW-0904">Protein phosphatase</keyword>
<dbReference type="PANTHER" id="PTHR19134">
    <property type="entry name" value="RECEPTOR-TYPE TYROSINE-PROTEIN PHOSPHATASE"/>
    <property type="match status" value="1"/>
</dbReference>
<accession>A0A9P0KKN5</accession>
<dbReference type="Gene3D" id="3.90.190.10">
    <property type="entry name" value="Protein tyrosine phosphatase superfamily"/>
    <property type="match status" value="2"/>
</dbReference>
<dbReference type="InterPro" id="IPR003961">
    <property type="entry name" value="FN3_dom"/>
</dbReference>
<dbReference type="PROSITE" id="PS50056">
    <property type="entry name" value="TYR_PHOSPHATASE_2"/>
    <property type="match status" value="2"/>
</dbReference>
<evidence type="ECO:0000313" key="14">
    <source>
        <dbReference type="Proteomes" id="UP001152888"/>
    </source>
</evidence>
<evidence type="ECO:0000256" key="7">
    <source>
        <dbReference type="ARBA" id="ARBA00023136"/>
    </source>
</evidence>
<dbReference type="InterPro" id="IPR036116">
    <property type="entry name" value="FN3_sf"/>
</dbReference>
<dbReference type="PROSITE" id="PS50853">
    <property type="entry name" value="FN3"/>
    <property type="match status" value="3"/>
</dbReference>
<dbReference type="CDD" id="cd00055">
    <property type="entry name" value="EGF_Lam"/>
    <property type="match status" value="1"/>
</dbReference>
<dbReference type="PROSITE" id="PS00383">
    <property type="entry name" value="TYR_PHOSPHATASE_1"/>
    <property type="match status" value="1"/>
</dbReference>
<dbReference type="Gene3D" id="2.170.300.10">
    <property type="entry name" value="Tie2 ligand-binding domain superfamily"/>
    <property type="match status" value="1"/>
</dbReference>
<sequence>MELIMIIFCIWMVIITSTVVANQNEVFIYAKQFCITNGSSAIAVNRQIDYVDARYSTKSTYKPSLPTDSNCNFEPNSENTCTKLIKDGWNIKNSINGPVLQSIITDRRWEDFPLFKSSEAYYGNKMYFNVLPITPQNFQIPFSVRIKQDAQIFLCDGDQPRVPKEANCYWIMIGSNYGKRAGIRKCSVGQISVRMDKYPGAPCKITHSLKNSSFHLGDVSELTWKHFSIERSQDTLQVYKSESQKPYLELKDGEFKPRHMFINSYNQQGLWKIHQYHYLSTFNEGTTRHSINVQNGQLCVDMFVAMCRSCRLDISFQNEYGMMVYNRELTFQVETWHEIRMVQNYIPSSFLQMVIKASSINYEPTAKFWAIDDIRVCQEPEYRYMEHSQNPCEELSIGNGRILRVNNTISTADIHCPEDTFGRMCLPCHIFYDQEYCPEMKYCEYVSNVHECHCSAGYHQKTTDEICTHCPVEYYGHKCRNRCSEGCSSTCDSISGQCLCKHPFQGARCNELPQPFLRYPPRSIEVTVDSCSFSIENDEIVGGNISNSDYLLQYRENGISTTWMSERYKSSYSRFTIAGLKSDTEYSIRVLIVGQSTQADTLIDQSLEKMIPKVTCKTKCNLLTPDKIKIDPGNTTASVKLEVGTNGCNIGRYSYLFNNQRNWVPGTQFDLACEPYTDYKIIFISEDKDIASIHFRTKEGVPSRVTDLKIYEGSSEYTRSLIWAKPEKKYGAVEYMVSYRMERRQCGYYGEYTNATTQSTEFKLRNLKPYSHYTGYVWATTKAGSGPVQDFQFDTVQLEKLTPKEMPKITKIVPENGIVTIQFEQIPCKDVKGPIIMFMSASCTNKWCTKVDNTSMDILNNQQANLSELHPFSEYTFAIKATRNGKVFEDADLKKIQTPATVPKKITSLDIVSTDETYITLRWKPPYPPTGIFEGYKIRLNNIIYGVDTWRNYEESKVTPCHLWKKYDCITLINLPEKIGYHRIQIHGKNQDPPEFVTLYELDVETKLSVPDPPGNLSYTTIRDKNEMYISWHHPIIMNGNLTKFDIIISGMKGQQIASEKIVDWKNYSMSYSYKVPLLKLEPCNTFTFNIRSHNRRYYSRSETLEFKTPPPPSSMSEDDIEVLKTNDTINIRLLKTTRDWNSLYGLLSNPGVEKDLDIFERKLRLGDKKLADPELVIQLENISKTSKIRSNHVLRVRPNQDYLVIFFLVSKCNDMVTVKRLSKHVLTQSSSASGLWAFLLLLLVPVVAYVYLKKLHPKLSTVWKSRDSSMSTTEQLPLKPTAVIEKDITTIIRTSKKQVSNTTADHSKRVRLEEFQQYVRSAIADGTLEKQIELFPKGLLKPHGYGLAAPNKSKNRYKNVIAYDHTRVKLKKLEDDEYSDYINANYIHGYKMPRVYIATQGPKACTLNDFWRMIWQETVKYIIMLANLNEDGKKKVEKYWPDINKTTVYGEISVEFISNKTFANYEKREFNIMLKDEKRAITQLHFISWPDHGIPLYPQSLVPFLETVLKISNNPRSPIVVHCSAGVGRTGTIILSDICLRMAASEGAIDFLSHLEQLRNQRPNLVDNDEQYKLAHLVVMECIFGMRTSIPCDADMDKVIKELLESDGVERQMRYIDEVEWQDRAMENNSEEMNTPVCDEKNRFPDIVPVNNRVYLTCHPPSDQKSSYINAVQVDGFRSPGRFLVTQLPLPNTVKDFWRLVCERETRVIIMIGTVDPSDKTICQFWPSQNSKISPVDFIHITCIARTSSEKSEQIKMKIHDSSRKIEFNVNMLVFNEWKNQNAVPANVEDLLSFLLAAENLSRNMQNVIVTCYDGVNASGLYIALSFLIEKMKLEHECDVCQAVRNIRHIRRQFISKQEQYEFLLKACLSYIKGFELYSNFT</sequence>
<dbReference type="CDD" id="cd00063">
    <property type="entry name" value="FN3"/>
    <property type="match status" value="3"/>
</dbReference>
<dbReference type="InterPro" id="IPR016130">
    <property type="entry name" value="Tyr_Pase_AS"/>
</dbReference>
<protein>
    <recommendedName>
        <fullName evidence="3">protein-tyrosine-phosphatase</fullName>
        <ecNumber evidence="3">3.1.3.48</ecNumber>
    </recommendedName>
</protein>
<proteinExistence type="inferred from homology"/>
<dbReference type="EMBL" id="CAKOFQ010006841">
    <property type="protein sequence ID" value="CAH1975945.1"/>
    <property type="molecule type" value="Genomic_DNA"/>
</dbReference>
<dbReference type="Gene3D" id="2.60.40.10">
    <property type="entry name" value="Immunoglobulins"/>
    <property type="match status" value="4"/>
</dbReference>
<dbReference type="SMART" id="SM00060">
    <property type="entry name" value="FN3"/>
    <property type="match status" value="5"/>
</dbReference>
<dbReference type="InterPro" id="IPR000387">
    <property type="entry name" value="Tyr_Pase_dom"/>
</dbReference>
<dbReference type="GO" id="GO:0048513">
    <property type="term" value="P:animal organ development"/>
    <property type="evidence" value="ECO:0007669"/>
    <property type="project" value="UniProtKB-ARBA"/>
</dbReference>
<feature type="domain" description="Fibronectin type-III" evidence="12">
    <location>
        <begin position="520"/>
        <end position="609"/>
    </location>
</feature>
<dbReference type="SMART" id="SM00404">
    <property type="entry name" value="PTPc_motif"/>
    <property type="match status" value="2"/>
</dbReference>
<dbReference type="Proteomes" id="UP001152888">
    <property type="component" value="Unassembled WGS sequence"/>
</dbReference>
<dbReference type="PANTHER" id="PTHR19134:SF562">
    <property type="entry name" value="PROTEIN-TYROSINE-PHOSPHATASE"/>
    <property type="match status" value="1"/>
</dbReference>
<dbReference type="InterPro" id="IPR002049">
    <property type="entry name" value="LE_dom"/>
</dbReference>
<dbReference type="EC" id="3.1.3.48" evidence="3"/>
<name>A0A9P0KKN5_ACAOB</name>
<evidence type="ECO:0000256" key="8">
    <source>
        <dbReference type="ARBA" id="ARBA00051722"/>
    </source>
</evidence>
<evidence type="ECO:0000256" key="3">
    <source>
        <dbReference type="ARBA" id="ARBA00013064"/>
    </source>
</evidence>
<dbReference type="PRINTS" id="PR00700">
    <property type="entry name" value="PRTYPHPHTASE"/>
</dbReference>
<evidence type="ECO:0000256" key="9">
    <source>
        <dbReference type="SAM" id="SignalP"/>
    </source>
</evidence>
<evidence type="ECO:0000256" key="5">
    <source>
        <dbReference type="ARBA" id="ARBA00022801"/>
    </source>
</evidence>
<feature type="domain" description="Fibronectin type-III" evidence="12">
    <location>
        <begin position="1013"/>
        <end position="1112"/>
    </location>
</feature>
<dbReference type="InterPro" id="IPR003595">
    <property type="entry name" value="Tyr_Pase_cat"/>
</dbReference>
<reference evidence="13" key="1">
    <citation type="submission" date="2022-03" db="EMBL/GenBank/DDBJ databases">
        <authorList>
            <person name="Sayadi A."/>
        </authorList>
    </citation>
    <scope>NUCLEOTIDE SEQUENCE</scope>
</reference>